<dbReference type="PANTHER" id="PTHR43861">
    <property type="entry name" value="TRANS-ACONITATE 2-METHYLTRANSFERASE-RELATED"/>
    <property type="match status" value="1"/>
</dbReference>
<sequence>MTVTQYDEIARSYDILDQLPYRVMETQNIKTAIMPFLKPGIKAVEFACGTGYYTAKLRDWGCSEITAMDISAPMLHLSETRFLKDVEAGNIRLVEADGAVVQALSPDGSKGYFDVAFGCWFLNYASNKEQLVTMFKMAALNLKDGGVFVTVVPHPTDNLSTRAAAWNNPPMTAIRPLYRYPCELKSGEGWNLRIVLSEGVEFSAYHLQKQIYEEAARLGGFTGKLEWKREVLLEAEWLKEYQPTFTPDDWKIREANPMLGILVVHKNVEE</sequence>
<dbReference type="InterPro" id="IPR029063">
    <property type="entry name" value="SAM-dependent_MTases_sf"/>
</dbReference>
<dbReference type="GO" id="GO:0032259">
    <property type="term" value="P:methylation"/>
    <property type="evidence" value="ECO:0007669"/>
    <property type="project" value="UniProtKB-KW"/>
</dbReference>
<dbReference type="RefSeq" id="XP_018140289.1">
    <property type="nucleotide sequence ID" value="XM_018289415.1"/>
</dbReference>
<name>A0A179FC69_METCM</name>
<dbReference type="OrthoDB" id="3647at2759"/>
<protein>
    <submittedName>
        <fullName evidence="4">ToxA protein</fullName>
    </submittedName>
</protein>
<keyword evidence="1" id="KW-0489">Methyltransferase</keyword>
<proteinExistence type="predicted"/>
<dbReference type="STRING" id="1380566.A0A179FC69"/>
<evidence type="ECO:0000256" key="1">
    <source>
        <dbReference type="ARBA" id="ARBA00022603"/>
    </source>
</evidence>
<dbReference type="EMBL" id="LSBJ02000006">
    <property type="protein sequence ID" value="OAQ62709.1"/>
    <property type="molecule type" value="Genomic_DNA"/>
</dbReference>
<dbReference type="CDD" id="cd02440">
    <property type="entry name" value="AdoMet_MTases"/>
    <property type="match status" value="1"/>
</dbReference>
<dbReference type="KEGG" id="pchm:VFPPC_11153"/>
<reference evidence="4 5" key="1">
    <citation type="journal article" date="2016" name="PLoS Pathog.">
        <title>Biosynthesis of antibiotic leucinostatins in bio-control fungus Purpureocillium lilacinum and their inhibition on phytophthora revealed by genome mining.</title>
        <authorList>
            <person name="Wang G."/>
            <person name="Liu Z."/>
            <person name="Lin R."/>
            <person name="Li E."/>
            <person name="Mao Z."/>
            <person name="Ling J."/>
            <person name="Yang Y."/>
            <person name="Yin W.B."/>
            <person name="Xie B."/>
        </authorList>
    </citation>
    <scope>NUCLEOTIDE SEQUENCE [LARGE SCALE GENOMIC DNA]</scope>
    <source>
        <strain evidence="4">170</strain>
    </source>
</reference>
<dbReference type="SUPFAM" id="SSF53335">
    <property type="entry name" value="S-adenosyl-L-methionine-dependent methyltransferases"/>
    <property type="match status" value="1"/>
</dbReference>
<accession>A0A179FC69</accession>
<gene>
    <name evidence="4" type="ORF">VFPPC_11153</name>
</gene>
<evidence type="ECO:0000259" key="3">
    <source>
        <dbReference type="Pfam" id="PF13649"/>
    </source>
</evidence>
<dbReference type="GeneID" id="28853409"/>
<feature type="domain" description="Methyltransferase" evidence="3">
    <location>
        <begin position="44"/>
        <end position="146"/>
    </location>
</feature>
<dbReference type="Proteomes" id="UP000078397">
    <property type="component" value="Unassembled WGS sequence"/>
</dbReference>
<evidence type="ECO:0000313" key="5">
    <source>
        <dbReference type="Proteomes" id="UP000078397"/>
    </source>
</evidence>
<dbReference type="PANTHER" id="PTHR43861:SF1">
    <property type="entry name" value="TRANS-ACONITATE 2-METHYLTRANSFERASE"/>
    <property type="match status" value="1"/>
</dbReference>
<keyword evidence="5" id="KW-1185">Reference proteome</keyword>
<dbReference type="Pfam" id="PF13649">
    <property type="entry name" value="Methyltransf_25"/>
    <property type="match status" value="1"/>
</dbReference>
<dbReference type="AlphaFoldDB" id="A0A179FC69"/>
<organism evidence="4 5">
    <name type="scientific">Pochonia chlamydosporia 170</name>
    <dbReference type="NCBI Taxonomy" id="1380566"/>
    <lineage>
        <taxon>Eukaryota</taxon>
        <taxon>Fungi</taxon>
        <taxon>Dikarya</taxon>
        <taxon>Ascomycota</taxon>
        <taxon>Pezizomycotina</taxon>
        <taxon>Sordariomycetes</taxon>
        <taxon>Hypocreomycetidae</taxon>
        <taxon>Hypocreales</taxon>
        <taxon>Clavicipitaceae</taxon>
        <taxon>Pochonia</taxon>
    </lineage>
</organism>
<dbReference type="InterPro" id="IPR041698">
    <property type="entry name" value="Methyltransf_25"/>
</dbReference>
<dbReference type="GO" id="GO:0008168">
    <property type="term" value="F:methyltransferase activity"/>
    <property type="evidence" value="ECO:0007669"/>
    <property type="project" value="UniProtKB-KW"/>
</dbReference>
<dbReference type="Gene3D" id="3.40.50.150">
    <property type="entry name" value="Vaccinia Virus protein VP39"/>
    <property type="match status" value="1"/>
</dbReference>
<evidence type="ECO:0000313" key="4">
    <source>
        <dbReference type="EMBL" id="OAQ62709.1"/>
    </source>
</evidence>
<keyword evidence="2" id="KW-0808">Transferase</keyword>
<comment type="caution">
    <text evidence="4">The sequence shown here is derived from an EMBL/GenBank/DDBJ whole genome shotgun (WGS) entry which is preliminary data.</text>
</comment>
<evidence type="ECO:0000256" key="2">
    <source>
        <dbReference type="ARBA" id="ARBA00022679"/>
    </source>
</evidence>